<dbReference type="RefSeq" id="XP_001887425.1">
    <property type="nucleotide sequence ID" value="XM_001887390.1"/>
</dbReference>
<dbReference type="Proteomes" id="UP000001194">
    <property type="component" value="Unassembled WGS sequence"/>
</dbReference>
<dbReference type="STRING" id="486041.B0DTT0"/>
<reference evidence="1 2" key="1">
    <citation type="journal article" date="2008" name="Nature">
        <title>The genome of Laccaria bicolor provides insights into mycorrhizal symbiosis.</title>
        <authorList>
            <person name="Martin F."/>
            <person name="Aerts A."/>
            <person name="Ahren D."/>
            <person name="Brun A."/>
            <person name="Danchin E.G.J."/>
            <person name="Duchaussoy F."/>
            <person name="Gibon J."/>
            <person name="Kohler A."/>
            <person name="Lindquist E."/>
            <person name="Pereda V."/>
            <person name="Salamov A."/>
            <person name="Shapiro H.J."/>
            <person name="Wuyts J."/>
            <person name="Blaudez D."/>
            <person name="Buee M."/>
            <person name="Brokstein P."/>
            <person name="Canbaeck B."/>
            <person name="Cohen D."/>
            <person name="Courty P.E."/>
            <person name="Coutinho P.M."/>
            <person name="Delaruelle C."/>
            <person name="Detter J.C."/>
            <person name="Deveau A."/>
            <person name="DiFazio S."/>
            <person name="Duplessis S."/>
            <person name="Fraissinet-Tachet L."/>
            <person name="Lucic E."/>
            <person name="Frey-Klett P."/>
            <person name="Fourrey C."/>
            <person name="Feussner I."/>
            <person name="Gay G."/>
            <person name="Grimwood J."/>
            <person name="Hoegger P.J."/>
            <person name="Jain P."/>
            <person name="Kilaru S."/>
            <person name="Labbe J."/>
            <person name="Lin Y.C."/>
            <person name="Legue V."/>
            <person name="Le Tacon F."/>
            <person name="Marmeisse R."/>
            <person name="Melayah D."/>
            <person name="Montanini B."/>
            <person name="Muratet M."/>
            <person name="Nehls U."/>
            <person name="Niculita-Hirzel H."/>
            <person name="Oudot-Le Secq M.P."/>
            <person name="Peter M."/>
            <person name="Quesneville H."/>
            <person name="Rajashekar B."/>
            <person name="Reich M."/>
            <person name="Rouhier N."/>
            <person name="Schmutz J."/>
            <person name="Yin T."/>
            <person name="Chalot M."/>
            <person name="Henrissat B."/>
            <person name="Kuees U."/>
            <person name="Lucas S."/>
            <person name="Van de Peer Y."/>
            <person name="Podila G.K."/>
            <person name="Polle A."/>
            <person name="Pukkila P.J."/>
            <person name="Richardson P.M."/>
            <person name="Rouze P."/>
            <person name="Sanders I.R."/>
            <person name="Stajich J.E."/>
            <person name="Tunlid A."/>
            <person name="Tuskan G."/>
            <person name="Grigoriev I.V."/>
        </authorList>
    </citation>
    <scope>NUCLEOTIDE SEQUENCE [LARGE SCALE GENOMIC DNA]</scope>
    <source>
        <strain evidence="2">S238N-H82 / ATCC MYA-4686</strain>
    </source>
</reference>
<name>B0DTT0_LACBS</name>
<dbReference type="KEGG" id="lbc:LACBIDRAFT_310247"/>
<gene>
    <name evidence="1" type="ORF">LACBIDRAFT_310247</name>
</gene>
<dbReference type="OrthoDB" id="6287725at2759"/>
<evidence type="ECO:0000313" key="2">
    <source>
        <dbReference type="Proteomes" id="UP000001194"/>
    </source>
</evidence>
<dbReference type="InParanoid" id="B0DTT0"/>
<organism evidence="2">
    <name type="scientific">Laccaria bicolor (strain S238N-H82 / ATCC MYA-4686)</name>
    <name type="common">Bicoloured deceiver</name>
    <name type="synonym">Laccaria laccata var. bicolor</name>
    <dbReference type="NCBI Taxonomy" id="486041"/>
    <lineage>
        <taxon>Eukaryota</taxon>
        <taxon>Fungi</taxon>
        <taxon>Dikarya</taxon>
        <taxon>Basidiomycota</taxon>
        <taxon>Agaricomycotina</taxon>
        <taxon>Agaricomycetes</taxon>
        <taxon>Agaricomycetidae</taxon>
        <taxon>Agaricales</taxon>
        <taxon>Agaricineae</taxon>
        <taxon>Hydnangiaceae</taxon>
        <taxon>Laccaria</taxon>
    </lineage>
</organism>
<accession>B0DTT0</accession>
<sequence length="114" mass="12451">MCGGPAARHIFRMSLHVGDLPVKPDADSGTTAVFGVSKEYGWFIAQVDVHFEGNCRDNMLAVFDTCSLPSRPASRIESEAYVSALALVQTRVTEDLGGLVKYLLHDLNNYFQSG</sequence>
<protein>
    <submittedName>
        <fullName evidence="1">Predicted protein</fullName>
    </submittedName>
</protein>
<dbReference type="GeneID" id="6083048"/>
<dbReference type="HOGENOM" id="CLU_2121512_0_0_1"/>
<evidence type="ECO:0000313" key="1">
    <source>
        <dbReference type="EMBL" id="EDR02034.1"/>
    </source>
</evidence>
<dbReference type="EMBL" id="DS547134">
    <property type="protein sequence ID" value="EDR02034.1"/>
    <property type="molecule type" value="Genomic_DNA"/>
</dbReference>
<keyword evidence="2" id="KW-1185">Reference proteome</keyword>
<dbReference type="AlphaFoldDB" id="B0DTT0"/>
<proteinExistence type="predicted"/>